<evidence type="ECO:0000256" key="2">
    <source>
        <dbReference type="ARBA" id="ARBA00009431"/>
    </source>
</evidence>
<sequence>MAAAAVLAAVLALSTSYCAVSATAVTAAAKVDRIGSLLGQPPVNFSMYSGYVTVDAAAGRALFYWLVEAAGVPARSAPLVLWLNGGPGCSSVGYGASEEVGAFRINADGRSLSRNPYAWNKVANILFLDSPAGVGYSYSNTTSDLYTCGDNKTAHDSYNFLVNWLKRFPQYKHRDFYIAGESYAGHYVPQLSQLVYRNNKGIKRPILNFKGFMVGNAVIDDYHDYVGTFEYWWTHGLISDKTYEKLQLTCEFDSAEHPSKECNKIYDIAEVEQGNIDAYSIYTPTCKKTSLHRRRQIRGRMPWLPRGYDPCTEKYSTKYYNLPEVQKALHANVTGIPYPWVACSDPVYDYWKDSPRSMLPIYRELIAAGIRIWVFSGDADAVVPLTATRYSIDALSLPTVANWYPWYDDEEVGGWCQVYKGLTLVTVRGAGHEVPLHRPRQGLKLFEHFLRDEPMPKPVDSVQTLTPSPPLLHSAALLQSVPPTDPLRAPMAAAAALAAVLALSCCAASATAATAAAEADRIGSLPGQPPVNFSMYSGYVTVDAAAGRALFYWLIEAAGVPPESAPLVLWLNGGPGCSSVGYGASEELGAFRINADGGTLSLNTYPWNKVANMLFLDSPAGVGYSYSNTTTDLYTAGDNKTAHDSYTFLVNWLERFPQYKYRDFYITGESYAGHYVPQLSQVVYRNNKGVEKPILNFKGFMVGNAVIDDYHDYIGTFEYLWTHGLISDETYEKLRLACEFDVSEHPSKACEKILEVAAAEQGNIDTYSIYTPTCKKTSLHKHRLIRGRMPWLPRGYDPCTADYSTKYYNLPEVQKALHANVTGIPYAWVGCSDPIYEYWKDSPRSMLPIYRELIAAGKRIWVFSGDADSVVPLTGTRYSIDALFLPTITNWYPWYDDEEVGGWCQVYKGLTLVTIRGAGHEVPLHRPRQGLKLFEHFLRDEPMPKPVDSIQTF</sequence>
<dbReference type="PANTHER" id="PTHR11802:SF106">
    <property type="entry name" value="CARBOXYPEPTIDASE"/>
    <property type="match status" value="1"/>
</dbReference>
<proteinExistence type="inferred from homology"/>
<evidence type="ECO:0000256" key="1">
    <source>
        <dbReference type="ARBA" id="ARBA00001003"/>
    </source>
</evidence>
<evidence type="ECO:0000256" key="6">
    <source>
        <dbReference type="ARBA" id="ARBA00023145"/>
    </source>
</evidence>
<dbReference type="FunFam" id="3.40.50.11320:FF:000003">
    <property type="entry name" value="Carboxypeptidase"/>
    <property type="match status" value="2"/>
</dbReference>
<keyword evidence="4 10" id="KW-0645">Protease</keyword>
<dbReference type="Gene3D" id="3.40.50.1820">
    <property type="entry name" value="alpha/beta hydrolase"/>
    <property type="match status" value="2"/>
</dbReference>
<evidence type="ECO:0000256" key="9">
    <source>
        <dbReference type="ARBA" id="ARBA00064289"/>
    </source>
</evidence>
<dbReference type="PRINTS" id="PR00724">
    <property type="entry name" value="CRBOXYPTASEC"/>
</dbReference>
<evidence type="ECO:0000256" key="8">
    <source>
        <dbReference type="ARBA" id="ARBA00023180"/>
    </source>
</evidence>
<feature type="signal peptide" evidence="10">
    <location>
        <begin position="1"/>
        <end position="22"/>
    </location>
</feature>
<dbReference type="PANTHER" id="PTHR11802">
    <property type="entry name" value="SERINE PROTEASE FAMILY S10 SERINE CARBOXYPEPTIDASE"/>
    <property type="match status" value="1"/>
</dbReference>
<keyword evidence="7" id="KW-1015">Disulfide bond</keyword>
<keyword evidence="5 10" id="KW-0378">Hydrolase</keyword>
<dbReference type="AlphaFoldDB" id="A0A1E5WF74"/>
<dbReference type="InterPro" id="IPR018202">
    <property type="entry name" value="Ser_caboxypep_ser_AS"/>
</dbReference>
<dbReference type="OrthoDB" id="443318at2759"/>
<dbReference type="PROSITE" id="PS00560">
    <property type="entry name" value="CARBOXYPEPT_SER_HIS"/>
    <property type="match status" value="2"/>
</dbReference>
<evidence type="ECO:0000256" key="10">
    <source>
        <dbReference type="RuleBase" id="RU361156"/>
    </source>
</evidence>
<dbReference type="FunFam" id="3.40.50.1820:FF:000013">
    <property type="entry name" value="Carboxypeptidase"/>
    <property type="match status" value="2"/>
</dbReference>
<evidence type="ECO:0000313" key="11">
    <source>
        <dbReference type="EMBL" id="OEL35984.1"/>
    </source>
</evidence>
<keyword evidence="6" id="KW-0865">Zymogen</keyword>
<keyword evidence="12" id="KW-1185">Reference proteome</keyword>
<gene>
    <name evidence="11" type="ORF">BAE44_0002996</name>
</gene>
<protein>
    <recommendedName>
        <fullName evidence="10">Carboxypeptidase</fullName>
        <ecNumber evidence="10">3.4.16.-</ecNumber>
    </recommendedName>
</protein>
<comment type="subunit">
    <text evidence="9">Carboxypeptidase II is a dimer, where each monomer is composed of two chains linked by a disulfide bond.</text>
</comment>
<dbReference type="EMBL" id="LWDX02010457">
    <property type="protein sequence ID" value="OEL35984.1"/>
    <property type="molecule type" value="Genomic_DNA"/>
</dbReference>
<dbReference type="GO" id="GO:0005773">
    <property type="term" value="C:vacuole"/>
    <property type="evidence" value="ECO:0007669"/>
    <property type="project" value="TreeGrafter"/>
</dbReference>
<organism evidence="11 12">
    <name type="scientific">Dichanthelium oligosanthes</name>
    <dbReference type="NCBI Taxonomy" id="888268"/>
    <lineage>
        <taxon>Eukaryota</taxon>
        <taxon>Viridiplantae</taxon>
        <taxon>Streptophyta</taxon>
        <taxon>Embryophyta</taxon>
        <taxon>Tracheophyta</taxon>
        <taxon>Spermatophyta</taxon>
        <taxon>Magnoliopsida</taxon>
        <taxon>Liliopsida</taxon>
        <taxon>Poales</taxon>
        <taxon>Poaceae</taxon>
        <taxon>PACMAD clade</taxon>
        <taxon>Panicoideae</taxon>
        <taxon>Panicodae</taxon>
        <taxon>Paniceae</taxon>
        <taxon>Dichantheliinae</taxon>
        <taxon>Dichanthelium</taxon>
    </lineage>
</organism>
<dbReference type="GO" id="GO:0004185">
    <property type="term" value="F:serine-type carboxypeptidase activity"/>
    <property type="evidence" value="ECO:0007669"/>
    <property type="project" value="UniProtKB-UniRule"/>
</dbReference>
<dbReference type="Gene3D" id="6.10.250.940">
    <property type="match status" value="2"/>
</dbReference>
<accession>A0A1E5WF74</accession>
<comment type="similarity">
    <text evidence="2 10">Belongs to the peptidase S10 family.</text>
</comment>
<dbReference type="Pfam" id="PF00450">
    <property type="entry name" value="Peptidase_S10"/>
    <property type="match status" value="2"/>
</dbReference>
<dbReference type="Gene3D" id="3.40.50.11320">
    <property type="match status" value="2"/>
</dbReference>
<feature type="chain" id="PRO_5009028352" description="Carboxypeptidase" evidence="10">
    <location>
        <begin position="23"/>
        <end position="953"/>
    </location>
</feature>
<name>A0A1E5WF74_9POAL</name>
<comment type="caution">
    <text evidence="11">The sequence shown here is derived from an EMBL/GenBank/DDBJ whole genome shotgun (WGS) entry which is preliminary data.</text>
</comment>
<dbReference type="EC" id="3.4.16.-" evidence="10"/>
<dbReference type="InterPro" id="IPR001563">
    <property type="entry name" value="Peptidase_S10"/>
</dbReference>
<evidence type="ECO:0000256" key="5">
    <source>
        <dbReference type="ARBA" id="ARBA00022801"/>
    </source>
</evidence>
<evidence type="ECO:0000256" key="3">
    <source>
        <dbReference type="ARBA" id="ARBA00022645"/>
    </source>
</evidence>
<keyword evidence="8" id="KW-0325">Glycoprotein</keyword>
<dbReference type="InterPro" id="IPR029058">
    <property type="entry name" value="AB_hydrolase_fold"/>
</dbReference>
<keyword evidence="10" id="KW-0732">Signal</keyword>
<dbReference type="SUPFAM" id="SSF53474">
    <property type="entry name" value="alpha/beta-Hydrolases"/>
    <property type="match status" value="2"/>
</dbReference>
<evidence type="ECO:0000256" key="4">
    <source>
        <dbReference type="ARBA" id="ARBA00022670"/>
    </source>
</evidence>
<dbReference type="InterPro" id="IPR033124">
    <property type="entry name" value="Ser_caboxypep_his_AS"/>
</dbReference>
<evidence type="ECO:0000313" key="12">
    <source>
        <dbReference type="Proteomes" id="UP000095767"/>
    </source>
</evidence>
<comment type="catalytic activity">
    <reaction evidence="1">
        <text>Preferential release of a C-terminal arginine or lysine residue.</text>
        <dbReference type="EC" id="3.4.16.6"/>
    </reaction>
</comment>
<dbReference type="GO" id="GO:0006508">
    <property type="term" value="P:proteolysis"/>
    <property type="evidence" value="ECO:0007669"/>
    <property type="project" value="UniProtKB-KW"/>
</dbReference>
<dbReference type="Proteomes" id="UP000095767">
    <property type="component" value="Unassembled WGS sequence"/>
</dbReference>
<reference evidence="11 12" key="1">
    <citation type="submission" date="2016-09" db="EMBL/GenBank/DDBJ databases">
        <title>The draft genome of Dichanthelium oligosanthes: A C3 panicoid grass species.</title>
        <authorList>
            <person name="Studer A.J."/>
            <person name="Schnable J.C."/>
            <person name="Brutnell T.P."/>
        </authorList>
    </citation>
    <scope>NUCLEOTIDE SEQUENCE [LARGE SCALE GENOMIC DNA]</scope>
    <source>
        <strain evidence="12">cv. Kellogg 1175</strain>
        <tissue evidence="11">Leaf</tissue>
    </source>
</reference>
<dbReference type="PROSITE" id="PS00131">
    <property type="entry name" value="CARBOXYPEPT_SER_SER"/>
    <property type="match status" value="2"/>
</dbReference>
<keyword evidence="3 10" id="KW-0121">Carboxypeptidase</keyword>
<evidence type="ECO:0000256" key="7">
    <source>
        <dbReference type="ARBA" id="ARBA00023157"/>
    </source>
</evidence>
<dbReference type="STRING" id="888268.A0A1E5WF74"/>